<accession>A0A163D8B9</accession>
<evidence type="ECO:0000256" key="1">
    <source>
        <dbReference type="SAM" id="MobiDB-lite"/>
    </source>
</evidence>
<name>A0A163D8B9_DIDRA</name>
<organism evidence="2 3">
    <name type="scientific">Didymella rabiei</name>
    <name type="common">Chickpea ascochyta blight fungus</name>
    <name type="synonym">Mycosphaerella rabiei</name>
    <dbReference type="NCBI Taxonomy" id="5454"/>
    <lineage>
        <taxon>Eukaryota</taxon>
        <taxon>Fungi</taxon>
        <taxon>Dikarya</taxon>
        <taxon>Ascomycota</taxon>
        <taxon>Pezizomycotina</taxon>
        <taxon>Dothideomycetes</taxon>
        <taxon>Pleosporomycetidae</taxon>
        <taxon>Pleosporales</taxon>
        <taxon>Pleosporineae</taxon>
        <taxon>Didymellaceae</taxon>
        <taxon>Ascochyta</taxon>
    </lineage>
</organism>
<sequence length="676" mass="74710">MFFKRRSSRANSYVEHDGNARSQSFDDFSEKRPDSSRKEQPAPHQGPEHDDADMYPRQPQPQEQNFPVRGMSSGGHGAMPAMPAMGAPVPAMNSLKPEPMPDLLTAAFNQAVRPYTEKIEQLESQLADMQSWVEQLEAQRAEVHSWIDKRGLRPDVPSSIAKIMDTTTPDAAHTLNAQLDRKITIVNFDLHRLQDDLNDSISSSHFASSMLKFLPDIQRLTLLPQGPKYAFDLILKLGGNLNSHGGLDSADNTDIAARRDFYSRLDTAMVDVVQRRFGEGEEWNVQREIKRIEKTASYLKTYGVEPYFPQTREVMAREMDFQPNGVPNGQGTPPRASKEGREQPPLGHSDCIAYGEGVVEASCPFPHKECLRHPIMPPILNILAYGRGEVIDDRPAAPDRPIDREKIENSAKSKRTAPAEAYNVPVYVEGMSTWSNGRLLISQEPWRGDQIRARTADWIDNDLHERGVRHLATRQETPESEWFSSTLTPRHGSAANPFVKPSNPATAEPLSTSVVERLHLEQRRDSTQPTEAQIRPGRRHSINEGRVSAAGTMSGPGARRQSSASMPELRSLPDYRNDDGLLLASEETATEEETLLATQPDTVPDTDGNVNGALASNTFLHTLPADLGADGDGCGEAVASLPGPFDLDGMIPPSVLEHGALIANRTRVPNNSLTNT</sequence>
<dbReference type="AlphaFoldDB" id="A0A163D8B9"/>
<reference evidence="2 3" key="1">
    <citation type="journal article" date="2016" name="Sci. Rep.">
        <title>Draft genome sequencing and secretome analysis of fungal phytopathogen Ascochyta rabiei provides insight into the necrotrophic effector repertoire.</title>
        <authorList>
            <person name="Verma S."/>
            <person name="Gazara R.K."/>
            <person name="Nizam S."/>
            <person name="Parween S."/>
            <person name="Chattopadhyay D."/>
            <person name="Verma P.K."/>
        </authorList>
    </citation>
    <scope>NUCLEOTIDE SEQUENCE [LARGE SCALE GENOMIC DNA]</scope>
    <source>
        <strain evidence="2 3">ArDII</strain>
    </source>
</reference>
<gene>
    <name evidence="2" type="ORF">ST47_g5882</name>
</gene>
<feature type="region of interest" description="Disordered" evidence="1">
    <location>
        <begin position="520"/>
        <end position="576"/>
    </location>
</feature>
<feature type="region of interest" description="Disordered" evidence="1">
    <location>
        <begin position="321"/>
        <end position="346"/>
    </location>
</feature>
<proteinExistence type="predicted"/>
<feature type="compositionally biased region" description="Basic and acidic residues" evidence="1">
    <location>
        <begin position="28"/>
        <end position="54"/>
    </location>
</feature>
<evidence type="ECO:0000313" key="2">
    <source>
        <dbReference type="EMBL" id="KZM22984.1"/>
    </source>
</evidence>
<protein>
    <submittedName>
        <fullName evidence="2">Uncharacterized protein</fullName>
    </submittedName>
</protein>
<keyword evidence="3" id="KW-1185">Reference proteome</keyword>
<dbReference type="EMBL" id="JYNV01000201">
    <property type="protein sequence ID" value="KZM22984.1"/>
    <property type="molecule type" value="Genomic_DNA"/>
</dbReference>
<dbReference type="Proteomes" id="UP000076837">
    <property type="component" value="Unassembled WGS sequence"/>
</dbReference>
<evidence type="ECO:0000313" key="3">
    <source>
        <dbReference type="Proteomes" id="UP000076837"/>
    </source>
</evidence>
<comment type="caution">
    <text evidence="2">The sequence shown here is derived from an EMBL/GenBank/DDBJ whole genome shotgun (WGS) entry which is preliminary data.</text>
</comment>
<feature type="region of interest" description="Disordered" evidence="1">
    <location>
        <begin position="1"/>
        <end position="84"/>
    </location>
</feature>